<proteinExistence type="predicted"/>
<organism evidence="1 2">
    <name type="scientific">Vaccinium darrowii</name>
    <dbReference type="NCBI Taxonomy" id="229202"/>
    <lineage>
        <taxon>Eukaryota</taxon>
        <taxon>Viridiplantae</taxon>
        <taxon>Streptophyta</taxon>
        <taxon>Embryophyta</taxon>
        <taxon>Tracheophyta</taxon>
        <taxon>Spermatophyta</taxon>
        <taxon>Magnoliopsida</taxon>
        <taxon>eudicotyledons</taxon>
        <taxon>Gunneridae</taxon>
        <taxon>Pentapetalae</taxon>
        <taxon>asterids</taxon>
        <taxon>Ericales</taxon>
        <taxon>Ericaceae</taxon>
        <taxon>Vaccinioideae</taxon>
        <taxon>Vaccinieae</taxon>
        <taxon>Vaccinium</taxon>
    </lineage>
</organism>
<name>A0ACB7XQ08_9ERIC</name>
<dbReference type="EMBL" id="CM037151">
    <property type="protein sequence ID" value="KAH7842892.1"/>
    <property type="molecule type" value="Genomic_DNA"/>
</dbReference>
<sequence length="278" mass="29536">MISAATLPLVLGLDHAFQVWQILKHRFNSVSKAHIHDLKQQLFNITKTITFDAYFDTIKELSYKLAAAGAPLSNDDLIFHALHGLPPEFDNLQTALSPRIGDLTFEELVTSVNGEEMRKNRAGKSVSGLPSSSVFLAVNKPDSTAAGSPSYSPSLPYQASASSAQRPPIPQAHMLQTSYAFPVPGHANNGPGLLPLPANCPNYSVPSVYSTSIYPPYSSYPTTSQTFPSPSPSPPPGPTGVMVGNGHTVPVAHSGQAHQSDFASRPFSPGAVSNSGLF</sequence>
<dbReference type="Proteomes" id="UP000828048">
    <property type="component" value="Chromosome 1"/>
</dbReference>
<evidence type="ECO:0000313" key="2">
    <source>
        <dbReference type="Proteomes" id="UP000828048"/>
    </source>
</evidence>
<comment type="caution">
    <text evidence="1">The sequence shown here is derived from an EMBL/GenBank/DDBJ whole genome shotgun (WGS) entry which is preliminary data.</text>
</comment>
<keyword evidence="2" id="KW-1185">Reference proteome</keyword>
<protein>
    <submittedName>
        <fullName evidence="1">Uncharacterized protein</fullName>
    </submittedName>
</protein>
<gene>
    <name evidence="1" type="ORF">Vadar_010255</name>
</gene>
<reference evidence="1 2" key="1">
    <citation type="journal article" date="2021" name="Hortic Res">
        <title>High-quality reference genome and annotation aids understanding of berry development for evergreen blueberry (Vaccinium darrowii).</title>
        <authorList>
            <person name="Yu J."/>
            <person name="Hulse-Kemp A.M."/>
            <person name="Babiker E."/>
            <person name="Staton M."/>
        </authorList>
    </citation>
    <scope>NUCLEOTIDE SEQUENCE [LARGE SCALE GENOMIC DNA]</scope>
    <source>
        <strain evidence="2">cv. NJ 8807/NJ 8810</strain>
        <tissue evidence="1">Young leaf</tissue>
    </source>
</reference>
<accession>A0ACB7XQ08</accession>
<evidence type="ECO:0000313" key="1">
    <source>
        <dbReference type="EMBL" id="KAH7842892.1"/>
    </source>
</evidence>